<dbReference type="Proteomes" id="UP000792457">
    <property type="component" value="Unassembled WGS sequence"/>
</dbReference>
<keyword evidence="2 5" id="KW-0812">Transmembrane</keyword>
<dbReference type="PANTHER" id="PTHR48021">
    <property type="match status" value="1"/>
</dbReference>
<dbReference type="GO" id="GO:0016020">
    <property type="term" value="C:membrane"/>
    <property type="evidence" value="ECO:0007669"/>
    <property type="project" value="UniProtKB-SubCell"/>
</dbReference>
<evidence type="ECO:0000313" key="6">
    <source>
        <dbReference type="EMBL" id="KAG8226444.1"/>
    </source>
</evidence>
<accession>A0A8K0P0A0</accession>
<evidence type="ECO:0000313" key="7">
    <source>
        <dbReference type="Proteomes" id="UP000792457"/>
    </source>
</evidence>
<gene>
    <name evidence="6" type="ORF">J437_LFUL003436</name>
</gene>
<keyword evidence="7" id="KW-1185">Reference proteome</keyword>
<protein>
    <recommendedName>
        <fullName evidence="8">Major facilitator superfamily (MFS) profile domain-containing protein</fullName>
    </recommendedName>
</protein>
<feature type="transmembrane region" description="Helical" evidence="5">
    <location>
        <begin position="109"/>
        <end position="130"/>
    </location>
</feature>
<evidence type="ECO:0000256" key="3">
    <source>
        <dbReference type="ARBA" id="ARBA00022989"/>
    </source>
</evidence>
<organism evidence="6 7">
    <name type="scientific">Ladona fulva</name>
    <name type="common">Scarce chaser dragonfly</name>
    <name type="synonym">Libellula fulva</name>
    <dbReference type="NCBI Taxonomy" id="123851"/>
    <lineage>
        <taxon>Eukaryota</taxon>
        <taxon>Metazoa</taxon>
        <taxon>Ecdysozoa</taxon>
        <taxon>Arthropoda</taxon>
        <taxon>Hexapoda</taxon>
        <taxon>Insecta</taxon>
        <taxon>Pterygota</taxon>
        <taxon>Palaeoptera</taxon>
        <taxon>Odonata</taxon>
        <taxon>Epiprocta</taxon>
        <taxon>Anisoptera</taxon>
        <taxon>Libelluloidea</taxon>
        <taxon>Libellulidae</taxon>
        <taxon>Ladona</taxon>
    </lineage>
</organism>
<evidence type="ECO:0008006" key="8">
    <source>
        <dbReference type="Google" id="ProtNLM"/>
    </source>
</evidence>
<keyword evidence="3 5" id="KW-1133">Transmembrane helix</keyword>
<reference evidence="6" key="2">
    <citation type="submission" date="2017-10" db="EMBL/GenBank/DDBJ databases">
        <title>Ladona fulva Genome sequencing and assembly.</title>
        <authorList>
            <person name="Murali S."/>
            <person name="Richards S."/>
            <person name="Bandaranaike D."/>
            <person name="Bellair M."/>
            <person name="Blankenburg K."/>
            <person name="Chao H."/>
            <person name="Dinh H."/>
            <person name="Doddapaneni H."/>
            <person name="Dugan-Rocha S."/>
            <person name="Elkadiri S."/>
            <person name="Gnanaolivu R."/>
            <person name="Hernandez B."/>
            <person name="Skinner E."/>
            <person name="Javaid M."/>
            <person name="Lee S."/>
            <person name="Li M."/>
            <person name="Ming W."/>
            <person name="Munidasa M."/>
            <person name="Muniz J."/>
            <person name="Nguyen L."/>
            <person name="Hughes D."/>
            <person name="Osuji N."/>
            <person name="Pu L.-L."/>
            <person name="Puazo M."/>
            <person name="Qu C."/>
            <person name="Quiroz J."/>
            <person name="Raj R."/>
            <person name="Weissenberger G."/>
            <person name="Xin Y."/>
            <person name="Zou X."/>
            <person name="Han Y."/>
            <person name="Worley K."/>
            <person name="Muzny D."/>
            <person name="Gibbs R."/>
        </authorList>
    </citation>
    <scope>NUCLEOTIDE SEQUENCE</scope>
    <source>
        <strain evidence="6">Sampled in the wild</strain>
    </source>
</reference>
<dbReference type="AlphaFoldDB" id="A0A8K0P0A0"/>
<dbReference type="PANTHER" id="PTHR48021:SF32">
    <property type="entry name" value="FACILITATED TREHALOSE TRANSPORTER TRET1-2 HOMOLOG-LIKE PROTEIN"/>
    <property type="match status" value="1"/>
</dbReference>
<comment type="subcellular location">
    <subcellularLocation>
        <location evidence="1">Membrane</location>
    </subcellularLocation>
</comment>
<dbReference type="SUPFAM" id="SSF103473">
    <property type="entry name" value="MFS general substrate transporter"/>
    <property type="match status" value="1"/>
</dbReference>
<feature type="transmembrane region" description="Helical" evidence="5">
    <location>
        <begin position="177"/>
        <end position="201"/>
    </location>
</feature>
<reference evidence="6" key="1">
    <citation type="submission" date="2013-04" db="EMBL/GenBank/DDBJ databases">
        <authorList>
            <person name="Qu J."/>
            <person name="Murali S.C."/>
            <person name="Bandaranaike D."/>
            <person name="Bellair M."/>
            <person name="Blankenburg K."/>
            <person name="Chao H."/>
            <person name="Dinh H."/>
            <person name="Doddapaneni H."/>
            <person name="Downs B."/>
            <person name="Dugan-Rocha S."/>
            <person name="Elkadiri S."/>
            <person name="Gnanaolivu R.D."/>
            <person name="Hernandez B."/>
            <person name="Javaid M."/>
            <person name="Jayaseelan J.C."/>
            <person name="Lee S."/>
            <person name="Li M."/>
            <person name="Ming W."/>
            <person name="Munidasa M."/>
            <person name="Muniz J."/>
            <person name="Nguyen L."/>
            <person name="Ongeri F."/>
            <person name="Osuji N."/>
            <person name="Pu L.-L."/>
            <person name="Puazo M."/>
            <person name="Qu C."/>
            <person name="Quiroz J."/>
            <person name="Raj R."/>
            <person name="Weissenberger G."/>
            <person name="Xin Y."/>
            <person name="Zou X."/>
            <person name="Han Y."/>
            <person name="Richards S."/>
            <person name="Worley K."/>
            <person name="Muzny D."/>
            <person name="Gibbs R."/>
        </authorList>
    </citation>
    <scope>NUCLEOTIDE SEQUENCE</scope>
    <source>
        <strain evidence="6">Sampled in the wild</strain>
    </source>
</reference>
<dbReference type="EMBL" id="KZ308282">
    <property type="protein sequence ID" value="KAG8226444.1"/>
    <property type="molecule type" value="Genomic_DNA"/>
</dbReference>
<dbReference type="InterPro" id="IPR036259">
    <property type="entry name" value="MFS_trans_sf"/>
</dbReference>
<dbReference type="Pfam" id="PF00083">
    <property type="entry name" value="Sugar_tr"/>
    <property type="match status" value="1"/>
</dbReference>
<dbReference type="InterPro" id="IPR005828">
    <property type="entry name" value="MFS_sugar_transport-like"/>
</dbReference>
<name>A0A8K0P0A0_LADFU</name>
<feature type="transmembrane region" description="Helical" evidence="5">
    <location>
        <begin position="239"/>
        <end position="264"/>
    </location>
</feature>
<evidence type="ECO:0000256" key="4">
    <source>
        <dbReference type="ARBA" id="ARBA00023136"/>
    </source>
</evidence>
<dbReference type="GO" id="GO:0022857">
    <property type="term" value="F:transmembrane transporter activity"/>
    <property type="evidence" value="ECO:0007669"/>
    <property type="project" value="InterPro"/>
</dbReference>
<feature type="non-terminal residue" evidence="6">
    <location>
        <position position="1"/>
    </location>
</feature>
<keyword evidence="4 5" id="KW-0472">Membrane</keyword>
<sequence>MMRDMTGPKSTAVAITPPLVKDALRIFTYPLHLLIENPIAYFPDFPRLTESTPSPPGPPQSATFLSAFGSVRFPASCRSVRGYLQRRRDSIERRIGRKIVRRRWGRRKALIISGLGMAICMFGFSAYVHFCMPTMYAALLSRIHLELVYNHTSPTEHYLHLPSAGDIPAEDPPWHTFVPLVALLFWSGFGALGFVPIPWALTAELLPSETRGVASGFLSAMAYAFAFAALMIFSSAVLAQPLSICLLVMGIFAVCGTIYVAALLPETRGVAIDGLLEKGSNWKEVRGRPSGVNYTTENDTTSDSRDLISLLISRPLRRELTPALS</sequence>
<comment type="caution">
    <text evidence="6">The sequence shown here is derived from an EMBL/GenBank/DDBJ whole genome shotgun (WGS) entry which is preliminary data.</text>
</comment>
<feature type="transmembrane region" description="Helical" evidence="5">
    <location>
        <begin position="213"/>
        <end position="233"/>
    </location>
</feature>
<evidence type="ECO:0000256" key="2">
    <source>
        <dbReference type="ARBA" id="ARBA00022692"/>
    </source>
</evidence>
<dbReference type="Gene3D" id="1.20.1250.20">
    <property type="entry name" value="MFS general substrate transporter like domains"/>
    <property type="match status" value="1"/>
</dbReference>
<evidence type="ECO:0000256" key="5">
    <source>
        <dbReference type="SAM" id="Phobius"/>
    </source>
</evidence>
<dbReference type="InterPro" id="IPR050549">
    <property type="entry name" value="MFS_Trehalose_Transporter"/>
</dbReference>
<evidence type="ECO:0000256" key="1">
    <source>
        <dbReference type="ARBA" id="ARBA00004370"/>
    </source>
</evidence>
<proteinExistence type="predicted"/>